<name>A0ABT2SU59_9FIRM</name>
<feature type="compositionally biased region" description="Low complexity" evidence="1">
    <location>
        <begin position="115"/>
        <end position="127"/>
    </location>
</feature>
<reference evidence="3 4" key="1">
    <citation type="journal article" date="2021" name="ISME Commun">
        <title>Automated analysis of genomic sequences facilitates high-throughput and comprehensive description of bacteria.</title>
        <authorList>
            <person name="Hitch T.C.A."/>
        </authorList>
    </citation>
    <scope>NUCLEOTIDE SEQUENCE [LARGE SCALE GENOMIC DNA]</scope>
    <source>
        <strain evidence="3 4">H4_15</strain>
    </source>
</reference>
<comment type="caution">
    <text evidence="3">The sequence shown here is derived from an EMBL/GenBank/DDBJ whole genome shotgun (WGS) entry which is preliminary data.</text>
</comment>
<feature type="transmembrane region" description="Helical" evidence="2">
    <location>
        <begin position="138"/>
        <end position="159"/>
    </location>
</feature>
<dbReference type="InterPro" id="IPR012332">
    <property type="entry name" value="Autotransporter_pectin_lyase_C"/>
</dbReference>
<evidence type="ECO:0000313" key="4">
    <source>
        <dbReference type="Proteomes" id="UP001208364"/>
    </source>
</evidence>
<feature type="transmembrane region" description="Helical" evidence="2">
    <location>
        <begin position="7"/>
        <end position="28"/>
    </location>
</feature>
<protein>
    <submittedName>
        <fullName evidence="3">Uncharacterized protein</fullName>
    </submittedName>
</protein>
<keyword evidence="2" id="KW-0472">Membrane</keyword>
<proteinExistence type="predicted"/>
<organism evidence="3 4">
    <name type="scientific">[Clostridium] ammoniilyticum</name>
    <dbReference type="NCBI Taxonomy" id="2981784"/>
    <lineage>
        <taxon>Bacteria</taxon>
        <taxon>Bacillati</taxon>
        <taxon>Bacillota</taxon>
        <taxon>Erysipelotrichia</taxon>
        <taxon>Erysipelotrichales</taxon>
        <taxon>Coprobacillaceae</taxon>
        <taxon>Faecalibacillus</taxon>
    </lineage>
</organism>
<dbReference type="Gene3D" id="2.160.20.20">
    <property type="match status" value="1"/>
</dbReference>
<evidence type="ECO:0000313" key="3">
    <source>
        <dbReference type="EMBL" id="MCU6738367.1"/>
    </source>
</evidence>
<evidence type="ECO:0000256" key="1">
    <source>
        <dbReference type="SAM" id="MobiDB-lite"/>
    </source>
</evidence>
<keyword evidence="2" id="KW-1133">Transmembrane helix</keyword>
<dbReference type="EMBL" id="JAOQJR010000005">
    <property type="protein sequence ID" value="MCU6738367.1"/>
    <property type="molecule type" value="Genomic_DNA"/>
</dbReference>
<dbReference type="RefSeq" id="WP_147580169.1">
    <property type="nucleotide sequence ID" value="NZ_JAOQJR010000005.1"/>
</dbReference>
<feature type="region of interest" description="Disordered" evidence="1">
    <location>
        <begin position="36"/>
        <end position="129"/>
    </location>
</feature>
<dbReference type="Proteomes" id="UP001208364">
    <property type="component" value="Unassembled WGS sequence"/>
</dbReference>
<keyword evidence="2" id="KW-0812">Transmembrane</keyword>
<feature type="compositionally biased region" description="Low complexity" evidence="1">
    <location>
        <begin position="52"/>
        <end position="108"/>
    </location>
</feature>
<feature type="transmembrane region" description="Helical" evidence="2">
    <location>
        <begin position="180"/>
        <end position="205"/>
    </location>
</feature>
<evidence type="ECO:0000256" key="2">
    <source>
        <dbReference type="SAM" id="Phobius"/>
    </source>
</evidence>
<sequence length="627" mass="65560">MKKKLSVIISVICIIVSLGSISGTLYYAKNHNTSSMMQQAGETPPSMPNKGENSQNNESNQQDSSQNNQSSNDQSNSQNQDSNDQTNENSNGQAPNNQQGASGQSNSQPTMPGKNQQNNNQPGQINQEMTSSSQSLTALQIVIITISVLVFMLAITYLIMSKFGSKILVETFYGAKPTAIYAVANVVGTILLVCALVLSSNALLFNNSSATNNTSQITTEGVVDVSDSQELSNKTLSATSSDESAIVVNDGGSLNATGLTISKSGDSSNTENSEFYGLNAAVLVQKGSEATIKDTTIKTSATGANAIFSTGENATLNVSNTKITTTGDSSRGLDATYGGTINANKVTITTSGQHCAAVATDRGEGTVTVKNSILNTNGKGSPCVYSTGTISVSDSKGMATNSSCAVIEGKNSITLNNTKLTSYGIGRVDDGIDNCGVMIYQSMSGDASEGTGTFSATDSTLTISKKSKIYETSPMFFITNTDAVINLENTKLNYGSNQLVTVSGNDGEWGSQGSNGGNLILNATNQILNGNISVDNISTASFILKGSTLTSTINSENNAKEVNLSLDSSSKWVVTGDSYVTTLTLENNDLSLIEDHGYTIYYDASANSWLNGQTITLSNGGTLTPIQ</sequence>
<gene>
    <name evidence="3" type="ORF">OCV55_06700</name>
</gene>
<keyword evidence="4" id="KW-1185">Reference proteome</keyword>
<accession>A0ABT2SU59</accession>